<protein>
    <submittedName>
        <fullName evidence="3">Rx_N domain-containing protein</fullName>
    </submittedName>
</protein>
<dbReference type="Proteomes" id="UP000282613">
    <property type="component" value="Unassembled WGS sequence"/>
</dbReference>
<keyword evidence="2" id="KW-1185">Reference proteome</keyword>
<sequence length="180" mass="19881">AGVEVDEFASRIEEEKRKKNHECSPPSHFRCNKLHFSVFARRCKSVKGKVMTVIAAACNCVVEGIFSGLVDVLHAGVSGMSVKLKTLLDNYLKGHWDKEEEEVEAETSALEANLERLQRDMFVSASAAATNTSEPHLTKVLHEVRAAAQRMISICDSVLLLLSVVYPSDFPPQTLPTPRS</sequence>
<accession>A0A0R3WGQ0</accession>
<reference evidence="1 2" key="2">
    <citation type="submission" date="2018-11" db="EMBL/GenBank/DDBJ databases">
        <authorList>
            <consortium name="Pathogen Informatics"/>
        </authorList>
    </citation>
    <scope>NUCLEOTIDE SEQUENCE [LARGE SCALE GENOMIC DNA]</scope>
</reference>
<gene>
    <name evidence="1" type="ORF">TASK_LOCUS10044</name>
</gene>
<evidence type="ECO:0000313" key="1">
    <source>
        <dbReference type="EMBL" id="VDK47930.1"/>
    </source>
</evidence>
<reference evidence="3" key="1">
    <citation type="submission" date="2017-02" db="UniProtKB">
        <authorList>
            <consortium name="WormBaseParasite"/>
        </authorList>
    </citation>
    <scope>IDENTIFICATION</scope>
</reference>
<name>A0A0R3WGQ0_TAEAS</name>
<organism evidence="3">
    <name type="scientific">Taenia asiatica</name>
    <name type="common">Asian tapeworm</name>
    <dbReference type="NCBI Taxonomy" id="60517"/>
    <lineage>
        <taxon>Eukaryota</taxon>
        <taxon>Metazoa</taxon>
        <taxon>Spiralia</taxon>
        <taxon>Lophotrochozoa</taxon>
        <taxon>Platyhelminthes</taxon>
        <taxon>Cestoda</taxon>
        <taxon>Eucestoda</taxon>
        <taxon>Cyclophyllidea</taxon>
        <taxon>Taeniidae</taxon>
        <taxon>Taenia</taxon>
    </lineage>
</organism>
<dbReference type="AlphaFoldDB" id="A0A0R3WGQ0"/>
<evidence type="ECO:0000313" key="3">
    <source>
        <dbReference type="WBParaSite" id="TASK_0001004301-mRNA-1"/>
    </source>
</evidence>
<dbReference type="EMBL" id="UYRS01020105">
    <property type="protein sequence ID" value="VDK47930.1"/>
    <property type="molecule type" value="Genomic_DNA"/>
</dbReference>
<dbReference type="WBParaSite" id="TASK_0001004301-mRNA-1">
    <property type="protein sequence ID" value="TASK_0001004301-mRNA-1"/>
    <property type="gene ID" value="TASK_0001004301"/>
</dbReference>
<proteinExistence type="predicted"/>
<evidence type="ECO:0000313" key="2">
    <source>
        <dbReference type="Proteomes" id="UP000282613"/>
    </source>
</evidence>